<keyword evidence="2" id="KW-0732">Signal</keyword>
<dbReference type="GO" id="GO:0004553">
    <property type="term" value="F:hydrolase activity, hydrolyzing O-glycosyl compounds"/>
    <property type="evidence" value="ECO:0007669"/>
    <property type="project" value="InterPro"/>
</dbReference>
<comment type="caution">
    <text evidence="4">The sequence shown here is derived from an EMBL/GenBank/DDBJ whole genome shotgun (WGS) entry which is preliminary data.</text>
</comment>
<keyword evidence="5" id="KW-1185">Reference proteome</keyword>
<dbReference type="SUPFAM" id="SSF49299">
    <property type="entry name" value="PKD domain"/>
    <property type="match status" value="3"/>
</dbReference>
<dbReference type="AlphaFoldDB" id="A0A0F5VCB7"/>
<dbReference type="InterPro" id="IPR013783">
    <property type="entry name" value="Ig-like_fold"/>
</dbReference>
<dbReference type="InterPro" id="IPR003610">
    <property type="entry name" value="CBM5/12"/>
</dbReference>
<dbReference type="OrthoDB" id="195316at2"/>
<dbReference type="RefSeq" id="WP_046221416.1">
    <property type="nucleotide sequence ID" value="NZ_JWYV01000013.1"/>
</dbReference>
<dbReference type="Gene3D" id="2.60.40.10">
    <property type="entry name" value="Immunoglobulins"/>
    <property type="match status" value="3"/>
</dbReference>
<dbReference type="InterPro" id="IPR000601">
    <property type="entry name" value="PKD_dom"/>
</dbReference>
<dbReference type="PROSITE" id="PS51257">
    <property type="entry name" value="PROKAR_LIPOPROTEIN"/>
    <property type="match status" value="1"/>
</dbReference>
<dbReference type="GO" id="GO:0030246">
    <property type="term" value="F:carbohydrate binding"/>
    <property type="evidence" value="ECO:0007669"/>
    <property type="project" value="InterPro"/>
</dbReference>
<name>A0A0F5VCB7_9GAMM</name>
<dbReference type="SMART" id="SM00495">
    <property type="entry name" value="ChtBD3"/>
    <property type="match status" value="2"/>
</dbReference>
<dbReference type="EMBL" id="JWYV01000013">
    <property type="protein sequence ID" value="KKC99109.1"/>
    <property type="molecule type" value="Genomic_DNA"/>
</dbReference>
<feature type="domain" description="PKD" evidence="3">
    <location>
        <begin position="225"/>
        <end position="310"/>
    </location>
</feature>
<dbReference type="Gene3D" id="2.10.10.20">
    <property type="entry name" value="Carbohydrate-binding module superfamily 5/12"/>
    <property type="match status" value="2"/>
</dbReference>
<dbReference type="InterPro" id="IPR025965">
    <property type="entry name" value="FlgD/Vpr_Ig-like"/>
</dbReference>
<evidence type="ECO:0000256" key="2">
    <source>
        <dbReference type="SAM" id="SignalP"/>
    </source>
</evidence>
<sequence>MKAFHYVVLAFVLMTSCQAVAVELFDAPPWQETQIYRGKDLVVYDDHLYLAKFWNRGEQPDVSPHVWTPIYMNSLPPAWSRHEVYRHGDAVFFNGKLYLAAWWTIWLEPGSLSPWGPWVYLGEADLSGPDISLISPEVNEPLTSEYQPVIVQVTDAHLSQEPADYTVTSTKNTEFALEWLADNLIIKPLSPWADGEFTLVVKAKDTWGNQSEAQFSLLAEISVPIQSEIIAMPASGEAPLKVLFSPNITTDKAINYYRWDFDGDGVFDRQDTVGRSQSYTFNMPGTYQTALEITDSIGRKDTGYIDIEVENAAPVVSATVNQTNGHVPLTVQFTASATDNEGIASVAWDFNGDGQVDTTSDTAGTVSFTFEQVGNFQASVSVTDTLGKQTRVALPNIEIRAVDPDSPTARVSLDNPAGDAPLTVTLTPAVTHRDSVSVQDLLWDFDGDGLTDEITSTLDPVQWVYKSAGTFFPTLTVQFSDGSSAKDVQQVTVQESLSLSIIGNSIDPTAGQAARVKTVISANLSLTIQIEDRLGQIVRTLVPWQEREAGAYEDIWNGLDAQGQPLPQGDYYAVLNYRKDGRVVRFDLRPSTSGAAYNPSRSRIPSTFEPYNNKPLVIEFTLNKPSEVTAFMGLFNTNTRLVTFKNREPLGKGKHRIVWSGLGDDGKPVVTTASNKFLFGIWGYSMGDNTIFLSSGPVLNSFKAQPSIVVPNTHTETSDGNSHLSFSLNKPADIELRVSDIDTGALVRRQLFSNVAAGNQQLIWDVKADDGNGVAPGKYRLGIRAIDPQGYVSPYLYTVQRVYY</sequence>
<protein>
    <recommendedName>
        <fullName evidence="3">PKD domain-containing protein</fullName>
    </recommendedName>
</protein>
<dbReference type="STRING" id="265726.KY46_14820"/>
<dbReference type="InterPro" id="IPR035986">
    <property type="entry name" value="PKD_dom_sf"/>
</dbReference>
<dbReference type="SUPFAM" id="SSF51055">
    <property type="entry name" value="Carbohydrate binding domain"/>
    <property type="match status" value="2"/>
</dbReference>
<dbReference type="GO" id="GO:0005975">
    <property type="term" value="P:carbohydrate metabolic process"/>
    <property type="evidence" value="ECO:0007669"/>
    <property type="project" value="InterPro"/>
</dbReference>
<proteinExistence type="predicted"/>
<accession>A0A0F5VCB7</accession>
<feature type="domain" description="PKD" evidence="3">
    <location>
        <begin position="314"/>
        <end position="387"/>
    </location>
</feature>
<reference evidence="4 5" key="1">
    <citation type="submission" date="2014-12" db="EMBL/GenBank/DDBJ databases">
        <title>Mercury Reductase activity and rhizosphere competence traits in the genome of root associated Photobacterium halotolerans MELD1.</title>
        <authorList>
            <person name="Mathew D.C."/>
            <person name="Huang C.-C."/>
        </authorList>
    </citation>
    <scope>NUCLEOTIDE SEQUENCE [LARGE SCALE GENOMIC DNA]</scope>
    <source>
        <strain evidence="4 5">MELD1</strain>
    </source>
</reference>
<dbReference type="Gene3D" id="2.60.40.4070">
    <property type="match status" value="2"/>
</dbReference>
<dbReference type="Pfam" id="PF13860">
    <property type="entry name" value="FlgD_ig"/>
    <property type="match status" value="2"/>
</dbReference>
<dbReference type="Proteomes" id="UP000033633">
    <property type="component" value="Unassembled WGS sequence"/>
</dbReference>
<dbReference type="PROSITE" id="PS50093">
    <property type="entry name" value="PKD"/>
    <property type="match status" value="2"/>
</dbReference>
<organism evidence="4 5">
    <name type="scientific">Photobacterium halotolerans</name>
    <dbReference type="NCBI Taxonomy" id="265726"/>
    <lineage>
        <taxon>Bacteria</taxon>
        <taxon>Pseudomonadati</taxon>
        <taxon>Pseudomonadota</taxon>
        <taxon>Gammaproteobacteria</taxon>
        <taxon>Vibrionales</taxon>
        <taxon>Vibrionaceae</taxon>
        <taxon>Photobacterium</taxon>
    </lineage>
</organism>
<dbReference type="Pfam" id="PF18911">
    <property type="entry name" value="PKD_4"/>
    <property type="match status" value="2"/>
</dbReference>
<dbReference type="CDD" id="cd12215">
    <property type="entry name" value="ChiC_BD"/>
    <property type="match status" value="2"/>
</dbReference>
<dbReference type="CDD" id="cd00146">
    <property type="entry name" value="PKD"/>
    <property type="match status" value="3"/>
</dbReference>
<dbReference type="InterPro" id="IPR022409">
    <property type="entry name" value="PKD/Chitinase_dom"/>
</dbReference>
<evidence type="ECO:0000256" key="1">
    <source>
        <dbReference type="ARBA" id="ARBA00022801"/>
    </source>
</evidence>
<evidence type="ECO:0000313" key="4">
    <source>
        <dbReference type="EMBL" id="KKC99109.1"/>
    </source>
</evidence>
<evidence type="ECO:0000313" key="5">
    <source>
        <dbReference type="Proteomes" id="UP000033633"/>
    </source>
</evidence>
<dbReference type="GO" id="GO:0005576">
    <property type="term" value="C:extracellular region"/>
    <property type="evidence" value="ECO:0007669"/>
    <property type="project" value="InterPro"/>
</dbReference>
<keyword evidence="1" id="KW-0378">Hydrolase</keyword>
<dbReference type="SMART" id="SM00089">
    <property type="entry name" value="PKD"/>
    <property type="match status" value="3"/>
</dbReference>
<feature type="signal peptide" evidence="2">
    <location>
        <begin position="1"/>
        <end position="21"/>
    </location>
</feature>
<gene>
    <name evidence="4" type="ORF">KY46_14820</name>
</gene>
<dbReference type="PATRIC" id="fig|265726.11.peg.1214"/>
<evidence type="ECO:0000259" key="3">
    <source>
        <dbReference type="PROSITE" id="PS50093"/>
    </source>
</evidence>
<feature type="chain" id="PRO_5002495883" description="PKD domain-containing protein" evidence="2">
    <location>
        <begin position="22"/>
        <end position="804"/>
    </location>
</feature>
<dbReference type="InterPro" id="IPR036573">
    <property type="entry name" value="CBM_sf_5/12"/>
</dbReference>